<evidence type="ECO:0000313" key="15">
    <source>
        <dbReference type="Proteomes" id="UP000234882"/>
    </source>
</evidence>
<feature type="binding site" description="covalent" evidence="9">
    <location>
        <position position="211"/>
    </location>
    <ligand>
        <name>heme c</name>
        <dbReference type="ChEBI" id="CHEBI:61717"/>
    </ligand>
</feature>
<keyword evidence="7 9" id="KW-0408">Iron</keyword>
<dbReference type="Proteomes" id="UP000234882">
    <property type="component" value="Chromosome"/>
</dbReference>
<gene>
    <name evidence="14" type="ORF">CYR75_09650</name>
</gene>
<keyword evidence="15" id="KW-1185">Reference proteome</keyword>
<feature type="binding site" description="covalent" evidence="9">
    <location>
        <position position="336"/>
    </location>
    <ligand>
        <name>heme c</name>
        <dbReference type="ChEBI" id="CHEBI:61717"/>
    </ligand>
</feature>
<dbReference type="PRINTS" id="PR00603">
    <property type="entry name" value="CYTOCHROMEC1"/>
</dbReference>
<organism evidence="14 15">
    <name type="scientific">Paracoccus jeotgali</name>
    <dbReference type="NCBI Taxonomy" id="2065379"/>
    <lineage>
        <taxon>Bacteria</taxon>
        <taxon>Pseudomonadati</taxon>
        <taxon>Pseudomonadota</taxon>
        <taxon>Alphaproteobacteria</taxon>
        <taxon>Rhodobacterales</taxon>
        <taxon>Paracoccaceae</taxon>
        <taxon>Paracoccus</taxon>
    </lineage>
</organism>
<evidence type="ECO:0000256" key="3">
    <source>
        <dbReference type="ARBA" id="ARBA00022617"/>
    </source>
</evidence>
<dbReference type="Gene3D" id="1.20.5.100">
    <property type="entry name" value="Cytochrome c1, transmembrane anchor, C-terminal"/>
    <property type="match status" value="1"/>
</dbReference>
<reference evidence="15" key="1">
    <citation type="submission" date="2017-12" db="EMBL/GenBank/DDBJ databases">
        <title>Genomic analysis of Paracoccus sp. CBA4604.</title>
        <authorList>
            <person name="Roh S.W."/>
            <person name="Kim J.Y."/>
            <person name="Kim J.S."/>
        </authorList>
    </citation>
    <scope>NUCLEOTIDE SEQUENCE [LARGE SCALE GENOMIC DNA]</scope>
    <source>
        <strain evidence="15">CBA4604</strain>
    </source>
</reference>
<sequence>MSLRMKTLTAVAALSLGAAAWAQDEAVVIPLPTDTATESSPVEILTEPATAPVASEPPAAQPASEVIPPEDNADEADAEAAADEAAVEPEAEPEAEAVADEAPAEEAAAEEPAAEEATNAAAEEPAAEDAPEAVEAADEAATDDAEDLESLEQPGLADSGETEMVVEEPPIEVEEAHVTDIAFSFEGPFGTFDQFQLQRGLQVFTEVCASCHGLKQVAFRTLADEGGPNLPVDQVRAYAAQFDIYDPETDEDRARILTDHFPTVEGLGMGPDLSLMAKARAGFHGPLGTGISQLFNGIGGPEYIYSVLMHYTGEDKEQAGTVLYHNTTFPGNWISMPPPLFDDLVEYEDGTPATMDQMAKDVSAFLMWTAEPHMMARKKVGFVSVIFLTIFAALLYLTNKRLWYPIKHRRPE</sequence>
<evidence type="ECO:0000313" key="14">
    <source>
        <dbReference type="EMBL" id="AUM74505.1"/>
    </source>
</evidence>
<feature type="compositionally biased region" description="Low complexity" evidence="10">
    <location>
        <begin position="115"/>
        <end position="124"/>
    </location>
</feature>
<evidence type="ECO:0000256" key="5">
    <source>
        <dbReference type="ARBA" id="ARBA00022723"/>
    </source>
</evidence>
<dbReference type="Gene3D" id="1.10.760.10">
    <property type="entry name" value="Cytochrome c-like domain"/>
    <property type="match status" value="1"/>
</dbReference>
<dbReference type="InterPro" id="IPR036909">
    <property type="entry name" value="Cyt_c-like_dom_sf"/>
</dbReference>
<keyword evidence="12" id="KW-0732">Signal</keyword>
<evidence type="ECO:0000256" key="6">
    <source>
        <dbReference type="ARBA" id="ARBA00022989"/>
    </source>
</evidence>
<evidence type="ECO:0000256" key="2">
    <source>
        <dbReference type="ARBA" id="ARBA00016165"/>
    </source>
</evidence>
<dbReference type="GO" id="GO:0009055">
    <property type="term" value="F:electron transfer activity"/>
    <property type="evidence" value="ECO:0007669"/>
    <property type="project" value="InterPro"/>
</dbReference>
<evidence type="ECO:0000259" key="13">
    <source>
        <dbReference type="PROSITE" id="PS51007"/>
    </source>
</evidence>
<feature type="compositionally biased region" description="Acidic residues" evidence="10">
    <location>
        <begin position="71"/>
        <end position="114"/>
    </location>
</feature>
<feature type="region of interest" description="Disordered" evidence="10">
    <location>
        <begin position="34"/>
        <end position="164"/>
    </location>
</feature>
<dbReference type="GO" id="GO:0016020">
    <property type="term" value="C:membrane"/>
    <property type="evidence" value="ECO:0007669"/>
    <property type="project" value="UniProtKB-SubCell"/>
</dbReference>
<feature type="binding site" description="covalent" evidence="9">
    <location>
        <position position="208"/>
    </location>
    <ligand>
        <name>heme c</name>
        <dbReference type="ChEBI" id="CHEBI:61717"/>
    </ligand>
</feature>
<protein>
    <recommendedName>
        <fullName evidence="2">Cytochrome c1</fullName>
    </recommendedName>
</protein>
<evidence type="ECO:0000256" key="12">
    <source>
        <dbReference type="SAM" id="SignalP"/>
    </source>
</evidence>
<dbReference type="PANTHER" id="PTHR10266">
    <property type="entry name" value="CYTOCHROME C1"/>
    <property type="match status" value="1"/>
</dbReference>
<dbReference type="OrthoDB" id="9808471at2"/>
<dbReference type="EMBL" id="CP025583">
    <property type="protein sequence ID" value="AUM74505.1"/>
    <property type="molecule type" value="Genomic_DNA"/>
</dbReference>
<evidence type="ECO:0000256" key="10">
    <source>
        <dbReference type="SAM" id="MobiDB-lite"/>
    </source>
</evidence>
<name>A0A2K9MIZ9_9RHOB</name>
<proteinExistence type="predicted"/>
<keyword evidence="8 11" id="KW-0472">Membrane</keyword>
<dbReference type="InterPro" id="IPR009056">
    <property type="entry name" value="Cyt_c-like_dom"/>
</dbReference>
<feature type="binding site" description="covalent" evidence="9">
    <location>
        <position position="212"/>
    </location>
    <ligand>
        <name>heme c</name>
        <dbReference type="ChEBI" id="CHEBI:61717"/>
    </ligand>
</feature>
<evidence type="ECO:0000256" key="1">
    <source>
        <dbReference type="ARBA" id="ARBA00004370"/>
    </source>
</evidence>
<evidence type="ECO:0000256" key="7">
    <source>
        <dbReference type="ARBA" id="ARBA00023004"/>
    </source>
</evidence>
<feature type="chain" id="PRO_5014616760" description="Cytochrome c1" evidence="12">
    <location>
        <begin position="23"/>
        <end position="412"/>
    </location>
</feature>
<comment type="subcellular location">
    <subcellularLocation>
        <location evidence="1">Membrane</location>
    </subcellularLocation>
</comment>
<keyword evidence="4 11" id="KW-0812">Transmembrane</keyword>
<dbReference type="InterPro" id="IPR002326">
    <property type="entry name" value="Cyt_c1"/>
</dbReference>
<keyword evidence="6 11" id="KW-1133">Transmembrane helix</keyword>
<keyword evidence="3 9" id="KW-0349">Heme</keyword>
<evidence type="ECO:0000256" key="9">
    <source>
        <dbReference type="PIRSR" id="PIRSR602326-1"/>
    </source>
</evidence>
<evidence type="ECO:0000256" key="8">
    <source>
        <dbReference type="ARBA" id="ARBA00023136"/>
    </source>
</evidence>
<accession>A0A2K9MIZ9</accession>
<dbReference type="GO" id="GO:0046872">
    <property type="term" value="F:metal ion binding"/>
    <property type="evidence" value="ECO:0007669"/>
    <property type="project" value="UniProtKB-KW"/>
</dbReference>
<feature type="compositionally biased region" description="Low complexity" evidence="10">
    <location>
        <begin position="51"/>
        <end position="70"/>
    </location>
</feature>
<keyword evidence="5 9" id="KW-0479">Metal-binding</keyword>
<feature type="signal peptide" evidence="12">
    <location>
        <begin position="1"/>
        <end position="22"/>
    </location>
</feature>
<dbReference type="KEGG" id="paru:CYR75_09650"/>
<dbReference type="SUPFAM" id="SSF46626">
    <property type="entry name" value="Cytochrome c"/>
    <property type="match status" value="1"/>
</dbReference>
<dbReference type="Pfam" id="PF02167">
    <property type="entry name" value="Cytochrom_C1"/>
    <property type="match status" value="1"/>
</dbReference>
<dbReference type="PANTHER" id="PTHR10266:SF3">
    <property type="entry name" value="CYTOCHROME C1, HEME PROTEIN, MITOCHONDRIAL"/>
    <property type="match status" value="1"/>
</dbReference>
<dbReference type="AlphaFoldDB" id="A0A2K9MIZ9"/>
<dbReference type="GO" id="GO:0020037">
    <property type="term" value="F:heme binding"/>
    <property type="evidence" value="ECO:0007669"/>
    <property type="project" value="InterPro"/>
</dbReference>
<dbReference type="PROSITE" id="PS51007">
    <property type="entry name" value="CYTC"/>
    <property type="match status" value="1"/>
</dbReference>
<feature type="compositionally biased region" description="Acidic residues" evidence="10">
    <location>
        <begin position="125"/>
        <end position="150"/>
    </location>
</feature>
<feature type="transmembrane region" description="Helical" evidence="11">
    <location>
        <begin position="380"/>
        <end position="399"/>
    </location>
</feature>
<evidence type="ECO:0000256" key="11">
    <source>
        <dbReference type="SAM" id="Phobius"/>
    </source>
</evidence>
<comment type="cofactor">
    <cofactor evidence="9">
        <name>heme c</name>
        <dbReference type="ChEBI" id="CHEBI:61717"/>
    </cofactor>
    <text evidence="9">Binds 1 heme c group covalently per subunit.</text>
</comment>
<feature type="domain" description="Cytochrome c" evidence="13">
    <location>
        <begin position="195"/>
        <end position="315"/>
    </location>
</feature>
<evidence type="ECO:0000256" key="4">
    <source>
        <dbReference type="ARBA" id="ARBA00022692"/>
    </source>
</evidence>